<feature type="domain" description="Zinc finger CGNR" evidence="1">
    <location>
        <begin position="141"/>
        <end position="183"/>
    </location>
</feature>
<dbReference type="KEGG" id="mgg:MPLG2_2768"/>
<reference evidence="2 3" key="1">
    <citation type="submission" date="2018-02" db="EMBL/GenBank/DDBJ databases">
        <authorList>
            <person name="Cohen D.B."/>
            <person name="Kent A.D."/>
        </authorList>
    </citation>
    <scope>NUCLEOTIDE SEQUENCE [LARGE SCALE GENOMIC DNA]</scope>
    <source>
        <strain evidence="2">1</strain>
    </source>
</reference>
<name>A0A2N9JJR9_9ACTN</name>
<organism evidence="2 3">
    <name type="scientific">Micropruina glycogenica</name>
    <dbReference type="NCBI Taxonomy" id="75385"/>
    <lineage>
        <taxon>Bacteria</taxon>
        <taxon>Bacillati</taxon>
        <taxon>Actinomycetota</taxon>
        <taxon>Actinomycetes</taxon>
        <taxon>Propionibacteriales</taxon>
        <taxon>Nocardioidaceae</taxon>
        <taxon>Micropruina</taxon>
    </lineage>
</organism>
<dbReference type="Pfam" id="PF11706">
    <property type="entry name" value="zf-CGNR"/>
    <property type="match status" value="1"/>
</dbReference>
<dbReference type="InterPro" id="IPR021005">
    <property type="entry name" value="Znf_CGNR"/>
</dbReference>
<dbReference type="InterPro" id="IPR010852">
    <property type="entry name" value="ABATE"/>
</dbReference>
<proteinExistence type="predicted"/>
<dbReference type="Proteomes" id="UP000238164">
    <property type="component" value="Chromosome 1"/>
</dbReference>
<dbReference type="InterPro" id="IPR023286">
    <property type="entry name" value="ABATE_dom_sf"/>
</dbReference>
<sequence length="194" mass="19897">MVIMAQSPALLNLDDTGLLIALANTGHGTAEDSTAPDELQSAQTAQDWWSTLGGEPAADFGTDADVALLRAARALVRGVGLRTNGVDVALDAGVLAGLPLAFTVDPAPTLSPAGERSAARTLAARAAAALIRLPAGADAKRLKACPGPGCAWVFRDATRNGARRWCDMAACGNRAKAAAFRARGRQPDGQTVAR</sequence>
<accession>A0A2N9JJR9</accession>
<dbReference type="AlphaFoldDB" id="A0A2N9JJR9"/>
<evidence type="ECO:0000259" key="1">
    <source>
        <dbReference type="Pfam" id="PF11706"/>
    </source>
</evidence>
<dbReference type="Gene3D" id="1.10.3300.10">
    <property type="entry name" value="Jann2411-like domain"/>
    <property type="match status" value="1"/>
</dbReference>
<dbReference type="PANTHER" id="PTHR35525:SF3">
    <property type="entry name" value="BLL6575 PROTEIN"/>
    <property type="match status" value="1"/>
</dbReference>
<dbReference type="SUPFAM" id="SSF160904">
    <property type="entry name" value="Jann2411-like"/>
    <property type="match status" value="1"/>
</dbReference>
<dbReference type="OrthoDB" id="123307at2"/>
<dbReference type="PANTHER" id="PTHR35525">
    <property type="entry name" value="BLL6575 PROTEIN"/>
    <property type="match status" value="1"/>
</dbReference>
<protein>
    <recommendedName>
        <fullName evidence="1">Zinc finger CGNR domain-containing protein</fullName>
    </recommendedName>
</protein>
<evidence type="ECO:0000313" key="2">
    <source>
        <dbReference type="EMBL" id="SPD87798.1"/>
    </source>
</evidence>
<evidence type="ECO:0000313" key="3">
    <source>
        <dbReference type="Proteomes" id="UP000238164"/>
    </source>
</evidence>
<keyword evidence="3" id="KW-1185">Reference proteome</keyword>
<gene>
    <name evidence="2" type="ORF">MPLG2_2768</name>
</gene>
<dbReference type="EMBL" id="LT985188">
    <property type="protein sequence ID" value="SPD87798.1"/>
    <property type="molecule type" value="Genomic_DNA"/>
</dbReference>